<keyword evidence="4 10" id="KW-0808">Transferase</keyword>
<reference evidence="10" key="1">
    <citation type="submission" date="2019-10" db="EMBL/GenBank/DDBJ databases">
        <title>Draft genome sequece of Microseira wollei NIES-4236.</title>
        <authorList>
            <person name="Yamaguchi H."/>
            <person name="Suzuki S."/>
            <person name="Kawachi M."/>
        </authorList>
    </citation>
    <scope>NUCLEOTIDE SEQUENCE</scope>
    <source>
        <strain evidence="10">NIES-4236</strain>
    </source>
</reference>
<evidence type="ECO:0000256" key="7">
    <source>
        <dbReference type="SAM" id="Coils"/>
    </source>
</evidence>
<comment type="caution">
    <text evidence="10">The sequence shown here is derived from an EMBL/GenBank/DDBJ whole genome shotgun (WGS) entry which is preliminary data.</text>
</comment>
<dbReference type="InterPro" id="IPR004358">
    <property type="entry name" value="Sig_transdc_His_kin-like_C"/>
</dbReference>
<keyword evidence="4 10" id="KW-0418">Kinase</keyword>
<feature type="coiled-coil region" evidence="7">
    <location>
        <begin position="158"/>
        <end position="196"/>
    </location>
</feature>
<protein>
    <recommendedName>
        <fullName evidence="2">histidine kinase</fullName>
        <ecNumber evidence="2">2.7.13.3</ecNumber>
    </recommendedName>
</protein>
<evidence type="ECO:0000313" key="11">
    <source>
        <dbReference type="Proteomes" id="UP001050975"/>
    </source>
</evidence>
<dbReference type="PRINTS" id="PR00344">
    <property type="entry name" value="BCTRLSENSOR"/>
</dbReference>
<dbReference type="EMBL" id="BLAY01000009">
    <property type="protein sequence ID" value="GET36185.1"/>
    <property type="molecule type" value="Genomic_DNA"/>
</dbReference>
<dbReference type="Gene3D" id="3.40.50.2300">
    <property type="match status" value="1"/>
</dbReference>
<dbReference type="Gene3D" id="1.10.287.130">
    <property type="match status" value="1"/>
</dbReference>
<evidence type="ECO:0000256" key="3">
    <source>
        <dbReference type="ARBA" id="ARBA00022553"/>
    </source>
</evidence>
<comment type="catalytic activity">
    <reaction evidence="1">
        <text>ATP + protein L-histidine = ADP + protein N-phospho-L-histidine.</text>
        <dbReference type="EC" id="2.7.13.3"/>
    </reaction>
</comment>
<dbReference type="PANTHER" id="PTHR43065">
    <property type="entry name" value="SENSOR HISTIDINE KINASE"/>
    <property type="match status" value="1"/>
</dbReference>
<organism evidence="10 11">
    <name type="scientific">Microseira wollei NIES-4236</name>
    <dbReference type="NCBI Taxonomy" id="2530354"/>
    <lineage>
        <taxon>Bacteria</taxon>
        <taxon>Bacillati</taxon>
        <taxon>Cyanobacteriota</taxon>
        <taxon>Cyanophyceae</taxon>
        <taxon>Oscillatoriophycideae</taxon>
        <taxon>Aerosakkonematales</taxon>
        <taxon>Aerosakkonemataceae</taxon>
        <taxon>Microseira</taxon>
    </lineage>
</organism>
<keyword evidence="3 6" id="KW-0597">Phosphoprotein</keyword>
<dbReference type="InterPro" id="IPR005467">
    <property type="entry name" value="His_kinase_dom"/>
</dbReference>
<dbReference type="Pfam" id="PF02518">
    <property type="entry name" value="HATPase_c"/>
    <property type="match status" value="1"/>
</dbReference>
<dbReference type="SUPFAM" id="SSF52172">
    <property type="entry name" value="CheY-like"/>
    <property type="match status" value="1"/>
</dbReference>
<feature type="domain" description="Histidine kinase" evidence="8">
    <location>
        <begin position="212"/>
        <end position="471"/>
    </location>
</feature>
<dbReference type="CDD" id="cd19920">
    <property type="entry name" value="REC_PA4781-like"/>
    <property type="match status" value="1"/>
</dbReference>
<feature type="domain" description="Response regulatory" evidence="9">
    <location>
        <begin position="26"/>
        <end position="142"/>
    </location>
</feature>
<dbReference type="AlphaFoldDB" id="A0AAV3X338"/>
<evidence type="ECO:0000313" key="10">
    <source>
        <dbReference type="EMBL" id="GET36185.1"/>
    </source>
</evidence>
<dbReference type="InterPro" id="IPR036890">
    <property type="entry name" value="HATPase_C_sf"/>
</dbReference>
<dbReference type="PROSITE" id="PS50110">
    <property type="entry name" value="RESPONSE_REGULATORY"/>
    <property type="match status" value="1"/>
</dbReference>
<dbReference type="SUPFAM" id="SSF47384">
    <property type="entry name" value="Homodimeric domain of signal transducing histidine kinase"/>
    <property type="match status" value="1"/>
</dbReference>
<evidence type="ECO:0000256" key="1">
    <source>
        <dbReference type="ARBA" id="ARBA00000085"/>
    </source>
</evidence>
<evidence type="ECO:0000256" key="5">
    <source>
        <dbReference type="ARBA" id="ARBA00023012"/>
    </source>
</evidence>
<dbReference type="PANTHER" id="PTHR43065:SF50">
    <property type="entry name" value="HISTIDINE KINASE"/>
    <property type="match status" value="1"/>
</dbReference>
<feature type="modified residue" description="4-aspartylphosphate" evidence="6">
    <location>
        <position position="75"/>
    </location>
</feature>
<sequence>MVSERQVYVTSGVQSSMNGELADGNIILIVDDNPANLGLLSDLLDDAGFEVWVARDGESAIRKVEYAPPDLILLDVMMPGIDGFETCRRLKSNPLTKEIPVIFMTALSETIDKVKGLNLGAVDYITKPFQNEEVLARIKLHLKLQKLTKTFAAQNLLLKQEIKERHHAEAALQQLNQELEKRVEERTKELQQAQFNLIQKQKMSALGQLVAGVAHEINNPIGCITGNISHAKKYIQYLIEHLKLYQDQFPNPGNKIEEHGSEIDIEFLLEDLPSLISSMKAGSDRLHQISICLRNFSRSDNDFKVAVNIHEGIDSTLLILKHRLKANDNRPEIKAIKEYGDLPLVECYPGPLNQVFMNIISNAIDAFDEYSESHSYEEIAANPNTITIRTEYSAAARRAIVRIEDNGLGMSEEVKQRMFEPLFTTKALGKGTGLGLSISRQIVVDKHGGELSCISTPGIGTELVISLPLLS</sequence>
<keyword evidence="7" id="KW-0175">Coiled coil</keyword>
<dbReference type="GO" id="GO:0000155">
    <property type="term" value="F:phosphorelay sensor kinase activity"/>
    <property type="evidence" value="ECO:0007669"/>
    <property type="project" value="InterPro"/>
</dbReference>
<dbReference type="PROSITE" id="PS50109">
    <property type="entry name" value="HIS_KIN"/>
    <property type="match status" value="1"/>
</dbReference>
<keyword evidence="11" id="KW-1185">Reference proteome</keyword>
<evidence type="ECO:0000259" key="9">
    <source>
        <dbReference type="PROSITE" id="PS50110"/>
    </source>
</evidence>
<evidence type="ECO:0000256" key="6">
    <source>
        <dbReference type="PROSITE-ProRule" id="PRU00169"/>
    </source>
</evidence>
<dbReference type="SUPFAM" id="SSF55874">
    <property type="entry name" value="ATPase domain of HSP90 chaperone/DNA topoisomerase II/histidine kinase"/>
    <property type="match status" value="1"/>
</dbReference>
<dbReference type="SMART" id="SM00387">
    <property type="entry name" value="HATPase_c"/>
    <property type="match status" value="1"/>
</dbReference>
<gene>
    <name evidence="10" type="ORF">MiSe_09330</name>
</gene>
<dbReference type="InterPro" id="IPR011006">
    <property type="entry name" value="CheY-like_superfamily"/>
</dbReference>
<dbReference type="Proteomes" id="UP001050975">
    <property type="component" value="Unassembled WGS sequence"/>
</dbReference>
<dbReference type="InterPro" id="IPR001789">
    <property type="entry name" value="Sig_transdc_resp-reg_receiver"/>
</dbReference>
<evidence type="ECO:0000256" key="2">
    <source>
        <dbReference type="ARBA" id="ARBA00012438"/>
    </source>
</evidence>
<dbReference type="InterPro" id="IPR036097">
    <property type="entry name" value="HisK_dim/P_sf"/>
</dbReference>
<accession>A0AAV3X338</accession>
<evidence type="ECO:0000259" key="8">
    <source>
        <dbReference type="PROSITE" id="PS50109"/>
    </source>
</evidence>
<dbReference type="SMART" id="SM00448">
    <property type="entry name" value="REC"/>
    <property type="match status" value="1"/>
</dbReference>
<dbReference type="CDD" id="cd00082">
    <property type="entry name" value="HisKA"/>
    <property type="match status" value="1"/>
</dbReference>
<dbReference type="InterPro" id="IPR003594">
    <property type="entry name" value="HATPase_dom"/>
</dbReference>
<dbReference type="Pfam" id="PF00072">
    <property type="entry name" value="Response_reg"/>
    <property type="match status" value="1"/>
</dbReference>
<dbReference type="Gene3D" id="3.30.565.10">
    <property type="entry name" value="Histidine kinase-like ATPase, C-terminal domain"/>
    <property type="match status" value="1"/>
</dbReference>
<dbReference type="InterPro" id="IPR003661">
    <property type="entry name" value="HisK_dim/P_dom"/>
</dbReference>
<proteinExistence type="predicted"/>
<evidence type="ECO:0000256" key="4">
    <source>
        <dbReference type="ARBA" id="ARBA00022777"/>
    </source>
</evidence>
<dbReference type="EC" id="2.7.13.3" evidence="2"/>
<keyword evidence="5" id="KW-0902">Two-component regulatory system</keyword>
<name>A0AAV3X338_9CYAN</name>